<evidence type="ECO:0000313" key="13">
    <source>
        <dbReference type="EMBL" id="AMA65021.1"/>
    </source>
</evidence>
<dbReference type="SUPFAM" id="SSF81301">
    <property type="entry name" value="Nucleotidyltransferase"/>
    <property type="match status" value="1"/>
</dbReference>
<evidence type="ECO:0000256" key="2">
    <source>
        <dbReference type="ARBA" id="ARBA00022679"/>
    </source>
</evidence>
<dbReference type="Pfam" id="PF01966">
    <property type="entry name" value="HD"/>
    <property type="match status" value="1"/>
</dbReference>
<keyword evidence="9 11" id="KW-0460">Magnesium</keyword>
<dbReference type="HAMAP" id="MF_01262">
    <property type="entry name" value="CCA_bact_type2"/>
    <property type="match status" value="1"/>
</dbReference>
<feature type="binding site" evidence="11">
    <location>
        <position position="11"/>
    </location>
    <ligand>
        <name>CTP</name>
        <dbReference type="ChEBI" id="CHEBI:37563"/>
    </ligand>
</feature>
<dbReference type="GO" id="GO:0160016">
    <property type="term" value="F:CCACCA tRNA nucleotidyltransferase activity"/>
    <property type="evidence" value="ECO:0007669"/>
    <property type="project" value="RHEA"/>
</dbReference>
<dbReference type="AlphaFoldDB" id="A0A109QE58"/>
<comment type="miscellaneous">
    <text evidence="11">A single active site specifically recognizes both ATP and CTP and is responsible for their addition.</text>
</comment>
<feature type="binding site" evidence="11">
    <location>
        <position position="8"/>
    </location>
    <ligand>
        <name>ATP</name>
        <dbReference type="ChEBI" id="CHEBI:30616"/>
    </ligand>
</feature>
<evidence type="ECO:0000256" key="9">
    <source>
        <dbReference type="ARBA" id="ARBA00022842"/>
    </source>
</evidence>
<evidence type="ECO:0000256" key="8">
    <source>
        <dbReference type="ARBA" id="ARBA00022840"/>
    </source>
</evidence>
<feature type="binding site" evidence="11">
    <location>
        <position position="8"/>
    </location>
    <ligand>
        <name>CTP</name>
        <dbReference type="ChEBI" id="CHEBI:37563"/>
    </ligand>
</feature>
<dbReference type="Proteomes" id="UP000069926">
    <property type="component" value="Chromosome"/>
</dbReference>
<dbReference type="GO" id="GO:0042245">
    <property type="term" value="P:RNA repair"/>
    <property type="evidence" value="ECO:0007669"/>
    <property type="project" value="UniProtKB-KW"/>
</dbReference>
<feature type="binding site" evidence="11">
    <location>
        <position position="11"/>
    </location>
    <ligand>
        <name>ATP</name>
        <dbReference type="ChEBI" id="CHEBI:30616"/>
    </ligand>
</feature>
<feature type="binding site" evidence="11">
    <location>
        <position position="140"/>
    </location>
    <ligand>
        <name>ATP</name>
        <dbReference type="ChEBI" id="CHEBI:30616"/>
    </ligand>
</feature>
<evidence type="ECO:0000256" key="5">
    <source>
        <dbReference type="ARBA" id="ARBA00022723"/>
    </source>
</evidence>
<keyword evidence="7 11" id="KW-0692">RNA repair</keyword>
<feature type="binding site" evidence="11">
    <location>
        <position position="23"/>
    </location>
    <ligand>
        <name>Mg(2+)</name>
        <dbReference type="ChEBI" id="CHEBI:18420"/>
    </ligand>
</feature>
<feature type="binding site" evidence="11">
    <location>
        <position position="21"/>
    </location>
    <ligand>
        <name>Mg(2+)</name>
        <dbReference type="ChEBI" id="CHEBI:18420"/>
    </ligand>
</feature>
<protein>
    <recommendedName>
        <fullName evidence="11">CCA-adding enzyme</fullName>
        <ecNumber evidence="11">2.7.7.72</ecNumber>
    </recommendedName>
    <alternativeName>
        <fullName evidence="11">CCA tRNA nucleotidyltransferase</fullName>
    </alternativeName>
    <alternativeName>
        <fullName evidence="11">tRNA CCA-pyrophosphorylase</fullName>
    </alternativeName>
    <alternativeName>
        <fullName evidence="11">tRNA adenylyl-/cytidylyl- transferase</fullName>
    </alternativeName>
    <alternativeName>
        <fullName evidence="11">tRNA nucleotidyltransferase</fullName>
    </alternativeName>
    <alternativeName>
        <fullName evidence="11">tRNA-NT</fullName>
    </alternativeName>
</protein>
<dbReference type="GO" id="GO:0004810">
    <property type="term" value="F:CCA tRNA nucleotidyltransferase activity"/>
    <property type="evidence" value="ECO:0007669"/>
    <property type="project" value="UniProtKB-UniRule"/>
</dbReference>
<dbReference type="RefSeq" id="WP_066283634.1">
    <property type="nucleotide sequence ID" value="NZ_CP013920.1"/>
</dbReference>
<dbReference type="OrthoDB" id="9805698at2"/>
<sequence>MQIYLVGGAVRDQLLGLPISDRDWVVVGATKNDLIKLGFQQIGKDFPVFLHSQTREEYALARTERKSGIGHIGFSFCTNQYVTIEEDLLRRDLTINAIAQSKDGRLIDPFNGKDDIKNRILRHVSYAFIEDPLRIFRVARFAARLAPQNFTIANETKLLMKKIILNYEINEISAERIWEETEKALQSSSPEIYFQVLYDCGALNIIFPEINKLFGISKVTGFISKIDVGLHTLFALKIAASLTNDIEIRFAVLCHDFGEIFTKEENYSDNHNFFVHVYTLIDVMCTRLRIPNRIKELAKLAARFHPLIHNINKLKPDIVVKLFDQLDCWRKPERIYQLAIVCEADFRGWLGREHFFYSQGQFMIEAFKILKQISSKHFIKHGMQGIEIRDKLIKIRIQVYTEWRKQQNILPI</sequence>
<keyword evidence="14" id="KW-1185">Reference proteome</keyword>
<evidence type="ECO:0000313" key="14">
    <source>
        <dbReference type="Proteomes" id="UP000069926"/>
    </source>
</evidence>
<evidence type="ECO:0000256" key="1">
    <source>
        <dbReference type="ARBA" id="ARBA00001946"/>
    </source>
</evidence>
<feature type="binding site" evidence="11">
    <location>
        <position position="91"/>
    </location>
    <ligand>
        <name>ATP</name>
        <dbReference type="ChEBI" id="CHEBI:30616"/>
    </ligand>
</feature>
<name>A0A109QE58_9GAMM</name>
<dbReference type="GO" id="GO:0001680">
    <property type="term" value="P:tRNA 3'-terminal CCA addition"/>
    <property type="evidence" value="ECO:0007669"/>
    <property type="project" value="UniProtKB-UniRule"/>
</dbReference>
<accession>A0A109QE58</accession>
<comment type="catalytic activity">
    <reaction evidence="11">
        <text>a tRNA with a 3' CCA end + 2 CTP + ATP = a tRNA with a 3' CCACCA end + 3 diphosphate</text>
        <dbReference type="Rhea" id="RHEA:76235"/>
        <dbReference type="Rhea" id="RHEA-COMP:10468"/>
        <dbReference type="Rhea" id="RHEA-COMP:18655"/>
        <dbReference type="ChEBI" id="CHEBI:30616"/>
        <dbReference type="ChEBI" id="CHEBI:33019"/>
        <dbReference type="ChEBI" id="CHEBI:37563"/>
        <dbReference type="ChEBI" id="CHEBI:83071"/>
        <dbReference type="ChEBI" id="CHEBI:195187"/>
    </reaction>
</comment>
<dbReference type="PATRIC" id="fig|634113.3.peg.433"/>
<dbReference type="InterPro" id="IPR050124">
    <property type="entry name" value="tRNA_CCA-adding_enzyme"/>
</dbReference>
<keyword evidence="4 11" id="KW-0548">Nucleotidyltransferase</keyword>
<dbReference type="GO" id="GO:0000049">
    <property type="term" value="F:tRNA binding"/>
    <property type="evidence" value="ECO:0007669"/>
    <property type="project" value="UniProtKB-UniRule"/>
</dbReference>
<keyword evidence="6 11" id="KW-0547">Nucleotide-binding</keyword>
<comment type="function">
    <text evidence="11">Catalyzes the addition and repair of the essential 3'-terminal CCA sequence in tRNAs without using a nucleic acid template. Adds these three nucleotides in the order of C, C, and A to the tRNA nucleotide-73, using CTP and ATP as substrates and producing inorganic pyrophosphate. tRNA 3'-terminal CCA addition is required both for tRNA processing and repair. Also involved in tRNA surveillance by mediating tandem CCA addition to generate a CCACCA at the 3' terminus of unstable tRNAs. While stable tRNAs receive only 3'-terminal CCA, unstable tRNAs are marked with CCACCA and rapidly degraded.</text>
</comment>
<feature type="binding site" evidence="11">
    <location>
        <position position="91"/>
    </location>
    <ligand>
        <name>CTP</name>
        <dbReference type="ChEBI" id="CHEBI:37563"/>
    </ligand>
</feature>
<feature type="binding site" evidence="11">
    <location>
        <position position="140"/>
    </location>
    <ligand>
        <name>CTP</name>
        <dbReference type="ChEBI" id="CHEBI:37563"/>
    </ligand>
</feature>
<comment type="similarity">
    <text evidence="11">Belongs to the tRNA nucleotidyltransferase/poly(A) polymerase family. Bacterial CCA-adding enzyme type 2 subfamily.</text>
</comment>
<feature type="binding site" evidence="11">
    <location>
        <position position="137"/>
    </location>
    <ligand>
        <name>ATP</name>
        <dbReference type="ChEBI" id="CHEBI:30616"/>
    </ligand>
</feature>
<evidence type="ECO:0000256" key="3">
    <source>
        <dbReference type="ARBA" id="ARBA00022694"/>
    </source>
</evidence>
<dbReference type="InterPro" id="IPR012006">
    <property type="entry name" value="CCA_bact"/>
</dbReference>
<evidence type="ECO:0000256" key="11">
    <source>
        <dbReference type="HAMAP-Rule" id="MF_01262"/>
    </source>
</evidence>
<dbReference type="CDD" id="cd05398">
    <property type="entry name" value="NT_ClassII-CCAase"/>
    <property type="match status" value="1"/>
</dbReference>
<keyword evidence="5 11" id="KW-0479">Metal-binding</keyword>
<dbReference type="GO" id="GO:0000287">
    <property type="term" value="F:magnesium ion binding"/>
    <property type="evidence" value="ECO:0007669"/>
    <property type="project" value="UniProtKB-UniRule"/>
</dbReference>
<gene>
    <name evidence="11 13" type="primary">cca</name>
    <name evidence="13" type="ORF">AUT07_00450</name>
</gene>
<proteinExistence type="inferred from homology"/>
<dbReference type="InterPro" id="IPR043519">
    <property type="entry name" value="NT_sf"/>
</dbReference>
<dbReference type="InterPro" id="IPR006674">
    <property type="entry name" value="HD_domain"/>
</dbReference>
<dbReference type="Pfam" id="PF12627">
    <property type="entry name" value="PolyA_pol_RNAbd"/>
    <property type="match status" value="1"/>
</dbReference>
<comment type="cofactor">
    <cofactor evidence="1 11">
        <name>Mg(2+)</name>
        <dbReference type="ChEBI" id="CHEBI:18420"/>
    </cofactor>
</comment>
<keyword evidence="2 11" id="KW-0808">Transferase</keyword>
<dbReference type="InterPro" id="IPR032828">
    <property type="entry name" value="PolyA_RNA-bd"/>
</dbReference>
<keyword evidence="3 11" id="KW-0819">tRNA processing</keyword>
<evidence type="ECO:0000259" key="12">
    <source>
        <dbReference type="PROSITE" id="PS51831"/>
    </source>
</evidence>
<dbReference type="PANTHER" id="PTHR47545">
    <property type="entry name" value="MULTIFUNCTIONAL CCA PROTEIN"/>
    <property type="match status" value="1"/>
</dbReference>
<feature type="binding site" evidence="11">
    <location>
        <position position="137"/>
    </location>
    <ligand>
        <name>CTP</name>
        <dbReference type="ChEBI" id="CHEBI:37563"/>
    </ligand>
</feature>
<dbReference type="NCBIfam" id="NF008137">
    <property type="entry name" value="PRK10885.1"/>
    <property type="match status" value="1"/>
</dbReference>
<evidence type="ECO:0000256" key="4">
    <source>
        <dbReference type="ARBA" id="ARBA00022695"/>
    </source>
</evidence>
<dbReference type="Gene3D" id="1.10.3090.10">
    <property type="entry name" value="cca-adding enzyme, domain 2"/>
    <property type="match status" value="1"/>
</dbReference>
<dbReference type="Gene3D" id="3.30.460.10">
    <property type="entry name" value="Beta Polymerase, domain 2"/>
    <property type="match status" value="1"/>
</dbReference>
<dbReference type="KEGG" id="asy:AUT07_00450"/>
<comment type="catalytic activity">
    <reaction evidence="11">
        <text>a tRNA precursor + 2 CTP + ATP = a tRNA with a 3' CCA end + 3 diphosphate</text>
        <dbReference type="Rhea" id="RHEA:14433"/>
        <dbReference type="Rhea" id="RHEA-COMP:10465"/>
        <dbReference type="Rhea" id="RHEA-COMP:10468"/>
        <dbReference type="ChEBI" id="CHEBI:30616"/>
        <dbReference type="ChEBI" id="CHEBI:33019"/>
        <dbReference type="ChEBI" id="CHEBI:37563"/>
        <dbReference type="ChEBI" id="CHEBI:74896"/>
        <dbReference type="ChEBI" id="CHEBI:83071"/>
        <dbReference type="EC" id="2.7.7.72"/>
    </reaction>
</comment>
<dbReference type="Pfam" id="PF01743">
    <property type="entry name" value="PolyA_pol"/>
    <property type="match status" value="1"/>
</dbReference>
<organism evidence="13 14">
    <name type="scientific">Candidatus Arsenophonus lipoptenae</name>
    <dbReference type="NCBI Taxonomy" id="634113"/>
    <lineage>
        <taxon>Bacteria</taxon>
        <taxon>Pseudomonadati</taxon>
        <taxon>Pseudomonadota</taxon>
        <taxon>Gammaproteobacteria</taxon>
        <taxon>Enterobacterales</taxon>
        <taxon>Morganellaceae</taxon>
        <taxon>Arsenophonus</taxon>
    </lineage>
</organism>
<dbReference type="GO" id="GO:0005524">
    <property type="term" value="F:ATP binding"/>
    <property type="evidence" value="ECO:0007669"/>
    <property type="project" value="UniProtKB-UniRule"/>
</dbReference>
<keyword evidence="8 11" id="KW-0067">ATP-binding</keyword>
<dbReference type="PIRSF" id="PIRSF000813">
    <property type="entry name" value="CCA_bact"/>
    <property type="match status" value="1"/>
</dbReference>
<dbReference type="SUPFAM" id="SSF81891">
    <property type="entry name" value="Poly A polymerase C-terminal region-like"/>
    <property type="match status" value="1"/>
</dbReference>
<dbReference type="InterPro" id="IPR002646">
    <property type="entry name" value="PolA_pol_head_dom"/>
</dbReference>
<evidence type="ECO:0000256" key="7">
    <source>
        <dbReference type="ARBA" id="ARBA00022800"/>
    </source>
</evidence>
<evidence type="ECO:0000256" key="6">
    <source>
        <dbReference type="ARBA" id="ARBA00022741"/>
    </source>
</evidence>
<dbReference type="EC" id="2.7.7.72" evidence="11"/>
<dbReference type="PANTHER" id="PTHR47545:SF1">
    <property type="entry name" value="MULTIFUNCTIONAL CCA PROTEIN"/>
    <property type="match status" value="1"/>
</dbReference>
<reference evidence="13 14" key="1">
    <citation type="submission" date="2016-01" db="EMBL/GenBank/DDBJ databases">
        <title>Genome sequence of Ca. Arsenophonus lipopteni, the exclusive symbiont of a blood sucking fly Lipoptena cervi (Diptera: Hippoboscidae).</title>
        <authorList>
            <person name="Novakova E."/>
            <person name="Hypsa V."/>
            <person name="Nguyen P."/>
            <person name="Husnik F."/>
            <person name="Darby A.C."/>
        </authorList>
    </citation>
    <scope>NUCLEOTIDE SEQUENCE [LARGE SCALE GENOMIC DNA]</scope>
    <source>
        <strain evidence="13 14">CB</strain>
    </source>
</reference>
<dbReference type="PROSITE" id="PS51831">
    <property type="entry name" value="HD"/>
    <property type="match status" value="1"/>
</dbReference>
<dbReference type="EMBL" id="CP013920">
    <property type="protein sequence ID" value="AMA65021.1"/>
    <property type="molecule type" value="Genomic_DNA"/>
</dbReference>
<evidence type="ECO:0000256" key="10">
    <source>
        <dbReference type="ARBA" id="ARBA00022884"/>
    </source>
</evidence>
<feature type="domain" description="HD" evidence="12">
    <location>
        <begin position="228"/>
        <end position="329"/>
    </location>
</feature>
<dbReference type="STRING" id="634113.AUT07_00450"/>
<keyword evidence="10 11" id="KW-0694">RNA-binding</keyword>